<comment type="caution">
    <text evidence="1">The sequence shown here is derived from an EMBL/GenBank/DDBJ whole genome shotgun (WGS) entry which is preliminary data.</text>
</comment>
<gene>
    <name evidence="1" type="ORF">FJZ00_02205</name>
</gene>
<dbReference type="EMBL" id="VGJX01000082">
    <property type="protein sequence ID" value="MBM3273938.1"/>
    <property type="molecule type" value="Genomic_DNA"/>
</dbReference>
<feature type="non-terminal residue" evidence="1">
    <location>
        <position position="1"/>
    </location>
</feature>
<accession>A0A937X101</accession>
<organism evidence="1 2">
    <name type="scientific">Candidatus Tanganyikabacteria bacterium</name>
    <dbReference type="NCBI Taxonomy" id="2961651"/>
    <lineage>
        <taxon>Bacteria</taxon>
        <taxon>Bacillati</taxon>
        <taxon>Candidatus Sericytochromatia</taxon>
        <taxon>Candidatus Tanganyikabacteria</taxon>
    </lineage>
</organism>
<dbReference type="AlphaFoldDB" id="A0A937X101"/>
<proteinExistence type="predicted"/>
<protein>
    <submittedName>
        <fullName evidence="1">Uncharacterized protein</fullName>
    </submittedName>
</protein>
<sequence>DKPSVDFVVDAADVADLKALIRKEVPDSFIGTKDLGDGEVFVTVTGFARKPQALAVLGQIAERYQDKADLSGEKPAETSIAALIEKVKQAKEQG</sequence>
<name>A0A937X101_9BACT</name>
<reference evidence="1 2" key="1">
    <citation type="submission" date="2019-03" db="EMBL/GenBank/DDBJ databases">
        <title>Lake Tanganyika Metagenome-Assembled Genomes (MAGs).</title>
        <authorList>
            <person name="Tran P."/>
        </authorList>
    </citation>
    <scope>NUCLEOTIDE SEQUENCE [LARGE SCALE GENOMIC DNA]</scope>
    <source>
        <strain evidence="1">K_DeepCast_65m_m2_236</strain>
    </source>
</reference>
<evidence type="ECO:0000313" key="1">
    <source>
        <dbReference type="EMBL" id="MBM3273938.1"/>
    </source>
</evidence>
<evidence type="ECO:0000313" key="2">
    <source>
        <dbReference type="Proteomes" id="UP000703893"/>
    </source>
</evidence>
<dbReference type="Proteomes" id="UP000703893">
    <property type="component" value="Unassembled WGS sequence"/>
</dbReference>